<dbReference type="Proteomes" id="UP000355283">
    <property type="component" value="Unassembled WGS sequence"/>
</dbReference>
<evidence type="ECO:0000259" key="5">
    <source>
        <dbReference type="Pfam" id="PF01386"/>
    </source>
</evidence>
<keyword evidence="1" id="KW-0699">rRNA-binding</keyword>
<keyword evidence="3" id="KW-0689">Ribosomal protein</keyword>
<comment type="caution">
    <text evidence="7">The sequence shown here is derived from an EMBL/GenBank/DDBJ whole genome shotgun (WGS) entry which is preliminary data.</text>
</comment>
<dbReference type="InterPro" id="IPR001021">
    <property type="entry name" value="Ribosomal_bL25_long"/>
</dbReference>
<feature type="domain" description="Large ribosomal subunit protein bL25 L25" evidence="5">
    <location>
        <begin position="119"/>
        <end position="214"/>
    </location>
</feature>
<dbReference type="GO" id="GO:0008097">
    <property type="term" value="F:5S rRNA binding"/>
    <property type="evidence" value="ECO:0007669"/>
    <property type="project" value="InterPro"/>
</dbReference>
<dbReference type="SUPFAM" id="SSF50715">
    <property type="entry name" value="Ribosomal protein L25-like"/>
    <property type="match status" value="1"/>
</dbReference>
<dbReference type="Pfam" id="PF14693">
    <property type="entry name" value="Ribosomal_TL5_C"/>
    <property type="match status" value="1"/>
</dbReference>
<name>A0A4D9DAH1_9STRA</name>
<dbReference type="InterPro" id="IPR020057">
    <property type="entry name" value="Ribosomal_bL25_b-dom"/>
</dbReference>
<feature type="domain" description="Large ribosomal subunit protein bL25 beta" evidence="6">
    <location>
        <begin position="223"/>
        <end position="302"/>
    </location>
</feature>
<dbReference type="OrthoDB" id="193674at2759"/>
<dbReference type="AlphaFoldDB" id="A0A4D9DAH1"/>
<sequence length="324" mass="35214">MGRETDMVRRLGVALAGSSTNTCKRAVNGGKGAMSVVARVRPPPRRQASLQSLQLLSHSTTFRAIASSSVCSAVGGGSEGVVSHKTDKVSSSHDWAALVRDYGKSDAVSSSIPMEVQPIEATVRSLDDTGSRYSRRLREEGKLPGVLYGPGVDGDKERYLITVERRDIERHMRRLGDSIASTVFDLQLGEYKQRVLIRDLDRDPGTAMPIAVNFLRYRPGYPVKVPVCFINEELCLPLKRGGMLLSINRFIRVSCEGETLPEMLLADLTGAKSGQKIGLERVTFPPSVQPHEVQEDFVLGVVKGKNIVTSEVGTGETDTASEAT</sequence>
<dbReference type="PANTHER" id="PTHR33284:SF1">
    <property type="entry name" value="RIBOSOMAL PROTEIN L25_GLN-TRNA SYNTHETASE, ANTI-CODON-BINDING DOMAIN-CONTAINING PROTEIN"/>
    <property type="match status" value="1"/>
</dbReference>
<protein>
    <submittedName>
        <fullName evidence="7">Uncharacterized protein</fullName>
    </submittedName>
</protein>
<keyword evidence="4" id="KW-0687">Ribonucleoprotein</keyword>
<dbReference type="PANTHER" id="PTHR33284">
    <property type="entry name" value="RIBOSOMAL PROTEIN L25/GLN-TRNA SYNTHETASE, ANTI-CODON-BINDING DOMAIN-CONTAINING PROTEIN"/>
    <property type="match status" value="1"/>
</dbReference>
<proteinExistence type="predicted"/>
<dbReference type="EMBL" id="SDOX01000011">
    <property type="protein sequence ID" value="TFJ85539.1"/>
    <property type="molecule type" value="Genomic_DNA"/>
</dbReference>
<dbReference type="InterPro" id="IPR011035">
    <property type="entry name" value="Ribosomal_bL25/Gln-tRNA_synth"/>
</dbReference>
<dbReference type="InterPro" id="IPR020056">
    <property type="entry name" value="Rbsml_bL25/Gln-tRNA_synth_N"/>
</dbReference>
<dbReference type="InterPro" id="IPR029751">
    <property type="entry name" value="Ribosomal_L25_dom"/>
</dbReference>
<accession>A0A4D9DAH1</accession>
<gene>
    <name evidence="7" type="ORF">NSK_003048</name>
</gene>
<dbReference type="InterPro" id="IPR020930">
    <property type="entry name" value="Ribosomal_uL5_bac-type"/>
</dbReference>
<reference evidence="7 8" key="1">
    <citation type="submission" date="2019-01" db="EMBL/GenBank/DDBJ databases">
        <title>Nuclear Genome Assembly of the Microalgal Biofuel strain Nannochloropsis salina CCMP1776.</title>
        <authorList>
            <person name="Hovde B."/>
        </authorList>
    </citation>
    <scope>NUCLEOTIDE SEQUENCE [LARGE SCALE GENOMIC DNA]</scope>
    <source>
        <strain evidence="7 8">CCMP1776</strain>
    </source>
</reference>
<evidence type="ECO:0000313" key="8">
    <source>
        <dbReference type="Proteomes" id="UP000355283"/>
    </source>
</evidence>
<keyword evidence="2" id="KW-0694">RNA-binding</keyword>
<organism evidence="7 8">
    <name type="scientific">Nannochloropsis salina CCMP1776</name>
    <dbReference type="NCBI Taxonomy" id="1027361"/>
    <lineage>
        <taxon>Eukaryota</taxon>
        <taxon>Sar</taxon>
        <taxon>Stramenopiles</taxon>
        <taxon>Ochrophyta</taxon>
        <taxon>Eustigmatophyceae</taxon>
        <taxon>Eustigmatales</taxon>
        <taxon>Monodopsidaceae</taxon>
        <taxon>Microchloropsis</taxon>
        <taxon>Microchloropsis salina</taxon>
    </lineage>
</organism>
<evidence type="ECO:0000256" key="1">
    <source>
        <dbReference type="ARBA" id="ARBA00022730"/>
    </source>
</evidence>
<evidence type="ECO:0000256" key="2">
    <source>
        <dbReference type="ARBA" id="ARBA00022884"/>
    </source>
</evidence>
<evidence type="ECO:0000313" key="7">
    <source>
        <dbReference type="EMBL" id="TFJ85539.1"/>
    </source>
</evidence>
<dbReference type="NCBIfam" id="TIGR00731">
    <property type="entry name" value="bL25_bact_ctc"/>
    <property type="match status" value="1"/>
</dbReference>
<dbReference type="GO" id="GO:0006412">
    <property type="term" value="P:translation"/>
    <property type="evidence" value="ECO:0007669"/>
    <property type="project" value="InterPro"/>
</dbReference>
<keyword evidence="8" id="KW-1185">Reference proteome</keyword>
<dbReference type="Gene3D" id="2.40.240.10">
    <property type="entry name" value="Ribosomal Protein L25, Chain P"/>
    <property type="match status" value="1"/>
</dbReference>
<dbReference type="Pfam" id="PF01386">
    <property type="entry name" value="Ribosomal_L25p"/>
    <property type="match status" value="1"/>
</dbReference>
<evidence type="ECO:0000259" key="6">
    <source>
        <dbReference type="Pfam" id="PF14693"/>
    </source>
</evidence>
<dbReference type="CDD" id="cd00495">
    <property type="entry name" value="Ribosomal_L25_TL5_CTC"/>
    <property type="match status" value="1"/>
</dbReference>
<dbReference type="GO" id="GO:0003735">
    <property type="term" value="F:structural constituent of ribosome"/>
    <property type="evidence" value="ECO:0007669"/>
    <property type="project" value="InterPro"/>
</dbReference>
<dbReference type="InterPro" id="IPR037121">
    <property type="entry name" value="Ribosomal_bL25_C"/>
</dbReference>
<evidence type="ECO:0000256" key="4">
    <source>
        <dbReference type="ARBA" id="ARBA00023274"/>
    </source>
</evidence>
<dbReference type="Gene3D" id="2.170.120.20">
    <property type="entry name" value="Ribosomal protein L25, beta domain"/>
    <property type="match status" value="1"/>
</dbReference>
<evidence type="ECO:0000256" key="3">
    <source>
        <dbReference type="ARBA" id="ARBA00022980"/>
    </source>
</evidence>
<dbReference type="GO" id="GO:0022625">
    <property type="term" value="C:cytosolic large ribosomal subunit"/>
    <property type="evidence" value="ECO:0007669"/>
    <property type="project" value="TreeGrafter"/>
</dbReference>